<evidence type="ECO:0000256" key="2">
    <source>
        <dbReference type="SAM" id="Phobius"/>
    </source>
</evidence>
<keyword evidence="2" id="KW-1133">Transmembrane helix</keyword>
<dbReference type="InParanoid" id="A0A3Q3L754"/>
<name>A0A3Q3L754_9TELE</name>
<evidence type="ECO:0000256" key="1">
    <source>
        <dbReference type="SAM" id="MobiDB-lite"/>
    </source>
</evidence>
<keyword evidence="2" id="KW-0472">Membrane</keyword>
<keyword evidence="4" id="KW-1185">Reference proteome</keyword>
<dbReference type="Proteomes" id="UP000261640">
    <property type="component" value="Unplaced"/>
</dbReference>
<proteinExistence type="predicted"/>
<feature type="region of interest" description="Disordered" evidence="1">
    <location>
        <begin position="137"/>
        <end position="157"/>
    </location>
</feature>
<reference evidence="3" key="1">
    <citation type="submission" date="2025-08" db="UniProtKB">
        <authorList>
            <consortium name="Ensembl"/>
        </authorList>
    </citation>
    <scope>IDENTIFICATION</scope>
</reference>
<reference evidence="3" key="2">
    <citation type="submission" date="2025-09" db="UniProtKB">
        <authorList>
            <consortium name="Ensembl"/>
        </authorList>
    </citation>
    <scope>IDENTIFICATION</scope>
</reference>
<evidence type="ECO:0000313" key="4">
    <source>
        <dbReference type="Proteomes" id="UP000261640"/>
    </source>
</evidence>
<keyword evidence="2" id="KW-0812">Transmembrane</keyword>
<dbReference type="AlphaFoldDB" id="A0A3Q3L754"/>
<dbReference type="Ensembl" id="ENSMAMT00000005544.2">
    <property type="protein sequence ID" value="ENSMAMP00000005401.2"/>
    <property type="gene ID" value="ENSMAMG00000003654.2"/>
</dbReference>
<accession>A0A3Q3L754</accession>
<protein>
    <submittedName>
        <fullName evidence="3">Uncharacterized protein</fullName>
    </submittedName>
</protein>
<feature type="transmembrane region" description="Helical" evidence="2">
    <location>
        <begin position="86"/>
        <end position="106"/>
    </location>
</feature>
<evidence type="ECO:0000313" key="3">
    <source>
        <dbReference type="Ensembl" id="ENSMAMP00000005401.2"/>
    </source>
</evidence>
<sequence>MFWVFEALQRRKQLQRPHQTQHSAPPESGDPTRLAAVLGQGPQSAGAGNRPPPNSSAPRPRHTSCDGEKVAAGSSPRPYRDSCFSAFPMGGGALVLFLGVSLGSLFRKNARGGPWRGVLRAGRWPMGRADFILSGLQDTDQHRPGGGRTGRDQLGVM</sequence>
<organism evidence="3 4">
    <name type="scientific">Mastacembelus armatus</name>
    <name type="common">zig-zag eel</name>
    <dbReference type="NCBI Taxonomy" id="205130"/>
    <lineage>
        <taxon>Eukaryota</taxon>
        <taxon>Metazoa</taxon>
        <taxon>Chordata</taxon>
        <taxon>Craniata</taxon>
        <taxon>Vertebrata</taxon>
        <taxon>Euteleostomi</taxon>
        <taxon>Actinopterygii</taxon>
        <taxon>Neopterygii</taxon>
        <taxon>Teleostei</taxon>
        <taxon>Neoteleostei</taxon>
        <taxon>Acanthomorphata</taxon>
        <taxon>Anabantaria</taxon>
        <taxon>Synbranchiformes</taxon>
        <taxon>Mastacembelidae</taxon>
        <taxon>Mastacembelus</taxon>
    </lineage>
</organism>
<feature type="region of interest" description="Disordered" evidence="1">
    <location>
        <begin position="11"/>
        <end position="82"/>
    </location>
</feature>